<evidence type="ECO:0000313" key="2">
    <source>
        <dbReference type="EMBL" id="GMF16585.1"/>
    </source>
</evidence>
<evidence type="ECO:0000313" key="3">
    <source>
        <dbReference type="Proteomes" id="UP001165121"/>
    </source>
</evidence>
<feature type="compositionally biased region" description="Basic and acidic residues" evidence="1">
    <location>
        <begin position="130"/>
        <end position="144"/>
    </location>
</feature>
<protein>
    <submittedName>
        <fullName evidence="2">Unnamed protein product</fullName>
    </submittedName>
</protein>
<proteinExistence type="predicted"/>
<dbReference type="AlphaFoldDB" id="A0A9W6WT34"/>
<organism evidence="2 3">
    <name type="scientific">Phytophthora fragariaefolia</name>
    <dbReference type="NCBI Taxonomy" id="1490495"/>
    <lineage>
        <taxon>Eukaryota</taxon>
        <taxon>Sar</taxon>
        <taxon>Stramenopiles</taxon>
        <taxon>Oomycota</taxon>
        <taxon>Peronosporomycetes</taxon>
        <taxon>Peronosporales</taxon>
        <taxon>Peronosporaceae</taxon>
        <taxon>Phytophthora</taxon>
    </lineage>
</organism>
<keyword evidence="3" id="KW-1185">Reference proteome</keyword>
<comment type="caution">
    <text evidence="2">The sequence shown here is derived from an EMBL/GenBank/DDBJ whole genome shotgun (WGS) entry which is preliminary data.</text>
</comment>
<feature type="compositionally biased region" description="Pro residues" evidence="1">
    <location>
        <begin position="37"/>
        <end position="46"/>
    </location>
</feature>
<sequence length="175" mass="18706">MAAHPMFYVGLLKPYHLAALIEPSSSIQPSTDGGHLPLPPAVPPSREPGLGSRVQQDPLGGARRDPPRSPPACRAFESTRDVRTRCVALPQRPPRNATVGSSPDPVRDQGDPTAQAGSAHSTAYDVSPQGHRDQPRRGTRRSEDDCVESPSLPAGHPEVADSLHRRQKSSQPLGT</sequence>
<name>A0A9W6WT34_9STRA</name>
<feature type="region of interest" description="Disordered" evidence="1">
    <location>
        <begin position="25"/>
        <end position="175"/>
    </location>
</feature>
<dbReference type="EMBL" id="BSXT01000069">
    <property type="protein sequence ID" value="GMF16585.1"/>
    <property type="molecule type" value="Genomic_DNA"/>
</dbReference>
<gene>
    <name evidence="2" type="ORF">Pfra01_000086500</name>
</gene>
<dbReference type="Proteomes" id="UP001165121">
    <property type="component" value="Unassembled WGS sequence"/>
</dbReference>
<accession>A0A9W6WT34</accession>
<evidence type="ECO:0000256" key="1">
    <source>
        <dbReference type="SAM" id="MobiDB-lite"/>
    </source>
</evidence>
<reference evidence="2" key="1">
    <citation type="submission" date="2023-04" db="EMBL/GenBank/DDBJ databases">
        <title>Phytophthora fragariaefolia NBRC 109709.</title>
        <authorList>
            <person name="Ichikawa N."/>
            <person name="Sato H."/>
            <person name="Tonouchi N."/>
        </authorList>
    </citation>
    <scope>NUCLEOTIDE SEQUENCE</scope>
    <source>
        <strain evidence="2">NBRC 109709</strain>
    </source>
</reference>